<gene>
    <name evidence="6" type="ORF">AZI98_11175</name>
</gene>
<dbReference type="Pfam" id="PF01361">
    <property type="entry name" value="Tautomerase"/>
    <property type="match status" value="1"/>
</dbReference>
<dbReference type="AlphaFoldDB" id="A0A165XFT4"/>
<proteinExistence type="inferred from homology"/>
<dbReference type="EMBL" id="LWBR01000032">
    <property type="protein sequence ID" value="KZN95979.1"/>
    <property type="molecule type" value="Genomic_DNA"/>
</dbReference>
<sequence length="68" mass="7401">MPIIQIQLFGSLTVEQKETLIKETSDAAAHALNVPLSTIRVLIQELPAENWGISGESAQKKLSQTKGK</sequence>
<evidence type="ECO:0000256" key="4">
    <source>
        <dbReference type="RuleBase" id="RU362032"/>
    </source>
</evidence>
<feature type="domain" description="4-oxalocrotonate tautomerase-like" evidence="5">
    <location>
        <begin position="2"/>
        <end position="59"/>
    </location>
</feature>
<evidence type="ECO:0000256" key="2">
    <source>
        <dbReference type="ARBA" id="ARBA00023235"/>
    </source>
</evidence>
<dbReference type="PANTHER" id="PTHR35530">
    <property type="entry name" value="TAUTOMERASE-RELATED"/>
    <property type="match status" value="1"/>
</dbReference>
<protein>
    <recommendedName>
        <fullName evidence="4">Tautomerase</fullName>
        <ecNumber evidence="4">5.3.2.-</ecNumber>
    </recommendedName>
</protein>
<organism evidence="6 7">
    <name type="scientific">Aeribacillus pallidus</name>
    <dbReference type="NCBI Taxonomy" id="33936"/>
    <lineage>
        <taxon>Bacteria</taxon>
        <taxon>Bacillati</taxon>
        <taxon>Bacillota</taxon>
        <taxon>Bacilli</taxon>
        <taxon>Bacillales</taxon>
        <taxon>Bacillaceae</taxon>
        <taxon>Aeribacillus</taxon>
    </lineage>
</organism>
<comment type="similarity">
    <text evidence="1 4">Belongs to the 4-oxalocrotonate tautomerase family.</text>
</comment>
<dbReference type="Gene3D" id="3.30.429.10">
    <property type="entry name" value="Macrophage Migration Inhibitory Factor"/>
    <property type="match status" value="1"/>
</dbReference>
<evidence type="ECO:0000259" key="5">
    <source>
        <dbReference type="Pfam" id="PF01361"/>
    </source>
</evidence>
<dbReference type="NCBIfam" id="TIGR00013">
    <property type="entry name" value="taut"/>
    <property type="match status" value="1"/>
</dbReference>
<evidence type="ECO:0000313" key="7">
    <source>
        <dbReference type="Proteomes" id="UP000076476"/>
    </source>
</evidence>
<keyword evidence="2 4" id="KW-0413">Isomerase</keyword>
<dbReference type="EC" id="5.3.2.-" evidence="4"/>
<name>A0A165XFT4_9BACI</name>
<accession>A0A165XFT4</accession>
<dbReference type="InterPro" id="IPR018191">
    <property type="entry name" value="4-OT"/>
</dbReference>
<dbReference type="STRING" id="33936.AZI98_11175"/>
<keyword evidence="7" id="KW-1185">Reference proteome</keyword>
<reference evidence="6 7" key="1">
    <citation type="submission" date="2016-04" db="EMBL/GenBank/DDBJ databases">
        <title>Draft genome sequence of Aeribacillus pallidus 8m3 from petroleum reservoir.</title>
        <authorList>
            <person name="Poltaraus A.B."/>
            <person name="Nazina T.N."/>
            <person name="Tourova T.P."/>
            <person name="Malakho S.M."/>
            <person name="Korshunova A.V."/>
            <person name="Sokolova D.S."/>
        </authorList>
    </citation>
    <scope>NUCLEOTIDE SEQUENCE [LARGE SCALE GENOMIC DNA]</scope>
    <source>
        <strain evidence="6 7">8m3</strain>
    </source>
</reference>
<evidence type="ECO:0000256" key="1">
    <source>
        <dbReference type="ARBA" id="ARBA00006723"/>
    </source>
</evidence>
<feature type="active site" description="Proton acceptor; via imino nitrogen" evidence="3">
    <location>
        <position position="2"/>
    </location>
</feature>
<evidence type="ECO:0000256" key="3">
    <source>
        <dbReference type="PIRSR" id="PIRSR618191-1"/>
    </source>
</evidence>
<dbReference type="Proteomes" id="UP000076476">
    <property type="component" value="Unassembled WGS sequence"/>
</dbReference>
<comment type="caution">
    <text evidence="6">The sequence shown here is derived from an EMBL/GenBank/DDBJ whole genome shotgun (WGS) entry which is preliminary data.</text>
</comment>
<evidence type="ECO:0000313" key="6">
    <source>
        <dbReference type="EMBL" id="KZN95979.1"/>
    </source>
</evidence>
<dbReference type="InterPro" id="IPR014347">
    <property type="entry name" value="Tautomerase/MIF_sf"/>
</dbReference>
<dbReference type="OrthoDB" id="9804765at2"/>
<dbReference type="PANTHER" id="PTHR35530:SF1">
    <property type="entry name" value="2-HYDROXYMUCONATE TAUTOMERASE"/>
    <property type="match status" value="1"/>
</dbReference>
<dbReference type="InterPro" id="IPR004370">
    <property type="entry name" value="4-OT-like_dom"/>
</dbReference>
<dbReference type="GO" id="GO:0016853">
    <property type="term" value="F:isomerase activity"/>
    <property type="evidence" value="ECO:0007669"/>
    <property type="project" value="UniProtKB-UniRule"/>
</dbReference>
<dbReference type="SUPFAM" id="SSF55331">
    <property type="entry name" value="Tautomerase/MIF"/>
    <property type="match status" value="1"/>
</dbReference>